<dbReference type="GO" id="GO:0016805">
    <property type="term" value="F:dipeptidase activity"/>
    <property type="evidence" value="ECO:0007669"/>
    <property type="project" value="InterPro"/>
</dbReference>
<dbReference type="GO" id="GO:0070004">
    <property type="term" value="F:cysteine-type exopeptidase activity"/>
    <property type="evidence" value="ECO:0007669"/>
    <property type="project" value="InterPro"/>
</dbReference>
<protein>
    <recommendedName>
        <fullName evidence="5">Dipeptidase</fullName>
    </recommendedName>
</protein>
<dbReference type="AlphaFoldDB" id="A0A7S2B1X7"/>
<dbReference type="PANTHER" id="PTHR12994:SF17">
    <property type="entry name" value="LD30995P"/>
    <property type="match status" value="1"/>
</dbReference>
<gene>
    <name evidence="4" type="ORF">PPRO1471_LOCUS5897</name>
</gene>
<name>A0A7S2B1X7_9CHLO</name>
<evidence type="ECO:0000256" key="1">
    <source>
        <dbReference type="ARBA" id="ARBA00005705"/>
    </source>
</evidence>
<feature type="compositionally biased region" description="Basic and acidic residues" evidence="2">
    <location>
        <begin position="609"/>
        <end position="621"/>
    </location>
</feature>
<evidence type="ECO:0000256" key="3">
    <source>
        <dbReference type="SAM" id="SignalP"/>
    </source>
</evidence>
<evidence type="ECO:0008006" key="5">
    <source>
        <dbReference type="Google" id="ProtNLM"/>
    </source>
</evidence>
<dbReference type="Pfam" id="PF03577">
    <property type="entry name" value="Peptidase_C69"/>
    <property type="match status" value="1"/>
</dbReference>
<feature type="region of interest" description="Disordered" evidence="2">
    <location>
        <begin position="602"/>
        <end position="621"/>
    </location>
</feature>
<feature type="chain" id="PRO_5031510376" description="Dipeptidase" evidence="3">
    <location>
        <begin position="31"/>
        <end position="621"/>
    </location>
</feature>
<dbReference type="GO" id="GO:0006508">
    <property type="term" value="P:proteolysis"/>
    <property type="evidence" value="ECO:0007669"/>
    <property type="project" value="InterPro"/>
</dbReference>
<accession>A0A7S2B1X7</accession>
<evidence type="ECO:0000313" key="4">
    <source>
        <dbReference type="EMBL" id="CAD9383886.1"/>
    </source>
</evidence>
<dbReference type="InterPro" id="IPR005322">
    <property type="entry name" value="Peptidase_C69"/>
</dbReference>
<dbReference type="EMBL" id="HBGR01008879">
    <property type="protein sequence ID" value="CAD9383886.1"/>
    <property type="molecule type" value="Transcribed_RNA"/>
</dbReference>
<feature type="signal peptide" evidence="3">
    <location>
        <begin position="1"/>
        <end position="30"/>
    </location>
</feature>
<keyword evidence="3" id="KW-0732">Signal</keyword>
<proteinExistence type="inferred from homology"/>
<dbReference type="PANTHER" id="PTHR12994">
    <property type="entry name" value="SECERNIN"/>
    <property type="match status" value="1"/>
</dbReference>
<comment type="similarity">
    <text evidence="1">Belongs to the peptidase C69 family. Secernin subfamily.</text>
</comment>
<sequence>MAMAHSHSHSHSHSLVRVFKFIFVVALVSCFPGGLSPRGGGGFQGALACTVLFAGRSATQDGSVMASHSDDGEGDSDPRVVRVDAKKFQPKTSYPRRIPNSQQNLRNIRPDVETFPRFVGSGYGETYEPTQPWNAKYKPTTPVGSIEQVESTYAYYDANYGIMNEKQLGMGESTCSARIAVPAPWRPGGEAMFCINELSRIAMERCDTARCAVQLMGQLAEDHGYYGASAGIEGSGESLVVHDKNEGWVFHILPSDPNRTKTSANWVAQRIPDDHVLVVANMYVIRHVDFTDTANFLFSKNLVVDAIAGGWYTPKTPGDYSDFDFTAAYSDGEYNHKFYTGRRVWGAYRLLASHLNLPADYHNLRDDAPYPFSARPDRKVTAQDFFRVHRDWYENTPFDMSKHLAAGAFGVPDRYMTEGTTDVKGAWERSIALFRTAYSHITVSRSWLPDSVGGVVWLGQGAAHGTSYVPLFAGANRISWAHSIGDPSSLNRTSVWWSHRYALNVARGMRFMDSHKFIAATQSKLESDAADLVSRVSTSGDPPTGDSLAQLSEDHVNRVRDAWWSLVDTVVVTFADGWHTTTSQVGAALGYPSWWLETVGYENGPPPPHPHDNKEEEISVS</sequence>
<reference evidence="4" key="1">
    <citation type="submission" date="2021-01" db="EMBL/GenBank/DDBJ databases">
        <authorList>
            <person name="Corre E."/>
            <person name="Pelletier E."/>
            <person name="Niang G."/>
            <person name="Scheremetjew M."/>
            <person name="Finn R."/>
            <person name="Kale V."/>
            <person name="Holt S."/>
            <person name="Cochrane G."/>
            <person name="Meng A."/>
            <person name="Brown T."/>
            <person name="Cohen L."/>
        </authorList>
    </citation>
    <scope>NUCLEOTIDE SEQUENCE</scope>
    <source>
        <strain evidence="4">RCC733</strain>
    </source>
</reference>
<evidence type="ECO:0000256" key="2">
    <source>
        <dbReference type="SAM" id="MobiDB-lite"/>
    </source>
</evidence>
<organism evidence="4">
    <name type="scientific">Pycnococcus provasolii</name>
    <dbReference type="NCBI Taxonomy" id="41880"/>
    <lineage>
        <taxon>Eukaryota</taxon>
        <taxon>Viridiplantae</taxon>
        <taxon>Chlorophyta</taxon>
        <taxon>Pseudoscourfieldiophyceae</taxon>
        <taxon>Pseudoscourfieldiales</taxon>
        <taxon>Pycnococcaceae</taxon>
        <taxon>Pycnococcus</taxon>
    </lineage>
</organism>